<keyword evidence="2" id="KW-1185">Reference proteome</keyword>
<dbReference type="RefSeq" id="WP_141714692.1">
    <property type="nucleotide sequence ID" value="NZ_FMCX01000001.1"/>
</dbReference>
<organism evidence="1 2">
    <name type="scientific">Micromonospora mirobrigensis</name>
    <dbReference type="NCBI Taxonomy" id="262898"/>
    <lineage>
        <taxon>Bacteria</taxon>
        <taxon>Bacillati</taxon>
        <taxon>Actinomycetota</taxon>
        <taxon>Actinomycetes</taxon>
        <taxon>Micromonosporales</taxon>
        <taxon>Micromonosporaceae</taxon>
        <taxon>Micromonospora</taxon>
    </lineage>
</organism>
<protein>
    <submittedName>
        <fullName evidence="1">Uncharacterized protein</fullName>
    </submittedName>
</protein>
<dbReference type="Proteomes" id="UP000199504">
    <property type="component" value="Unassembled WGS sequence"/>
</dbReference>
<dbReference type="EMBL" id="FMCX01000001">
    <property type="protein sequence ID" value="SCE74523.1"/>
    <property type="molecule type" value="Genomic_DNA"/>
</dbReference>
<name>A0A1C4US29_9ACTN</name>
<sequence>MGDLVQRVITDLREIGYPLHEAGTGWFAVSPTGPGEPEVFLHLVDDEVERYLAAMSAEDVDGAFGPEVTLADARYRLTLLHLEEQLDGRNAGTRYVVLDGGEIRAFESVSHEWWDRPVVSGPGPG</sequence>
<gene>
    <name evidence="1" type="ORF">GA0070564_101681</name>
</gene>
<evidence type="ECO:0000313" key="1">
    <source>
        <dbReference type="EMBL" id="SCE74523.1"/>
    </source>
</evidence>
<reference evidence="2" key="1">
    <citation type="submission" date="2016-06" db="EMBL/GenBank/DDBJ databases">
        <authorList>
            <person name="Varghese N."/>
            <person name="Submissions Spin"/>
        </authorList>
    </citation>
    <scope>NUCLEOTIDE SEQUENCE [LARGE SCALE GENOMIC DNA]</scope>
    <source>
        <strain evidence="2">DSM 44830</strain>
    </source>
</reference>
<proteinExistence type="predicted"/>
<evidence type="ECO:0000313" key="2">
    <source>
        <dbReference type="Proteomes" id="UP000199504"/>
    </source>
</evidence>
<dbReference type="OrthoDB" id="9958332at2"/>
<dbReference type="AlphaFoldDB" id="A0A1C4US29"/>
<dbReference type="STRING" id="262898.GA0070564_101681"/>
<accession>A0A1C4US29</accession>